<evidence type="ECO:0000313" key="1">
    <source>
        <dbReference type="EMBL" id="RHX91705.1"/>
    </source>
</evidence>
<name>A0A396ZAY6_9LEPT</name>
<dbReference type="AlphaFoldDB" id="A0A396ZAY6"/>
<gene>
    <name evidence="1" type="ORF">DLM75_00130</name>
</gene>
<reference evidence="2" key="1">
    <citation type="submission" date="2018-05" db="EMBL/GenBank/DDBJ databases">
        <title>Leptospira yasudae sp. nov. and Leptospira stimsonii sp. nov., two pathogenic species of the genus Leptospira isolated from environmental sources.</title>
        <authorList>
            <person name="Casanovas-Massana A."/>
            <person name="Hamond C."/>
            <person name="Santos L.A."/>
            <person name="Hacker K.P."/>
            <person name="Balassiano I."/>
            <person name="Medeiros M.A."/>
            <person name="Reis M.G."/>
            <person name="Ko A.I."/>
            <person name="Wunder E.A."/>
        </authorList>
    </citation>
    <scope>NUCLEOTIDE SEQUENCE [LARGE SCALE GENOMIC DNA]</scope>
    <source>
        <strain evidence="2">Yale</strain>
    </source>
</reference>
<dbReference type="Proteomes" id="UP000265798">
    <property type="component" value="Unassembled WGS sequence"/>
</dbReference>
<organism evidence="1 2">
    <name type="scientific">Leptospira stimsonii</name>
    <dbReference type="NCBI Taxonomy" id="2202203"/>
    <lineage>
        <taxon>Bacteria</taxon>
        <taxon>Pseudomonadati</taxon>
        <taxon>Spirochaetota</taxon>
        <taxon>Spirochaetia</taxon>
        <taxon>Leptospirales</taxon>
        <taxon>Leptospiraceae</taxon>
        <taxon>Leptospira</taxon>
    </lineage>
</organism>
<accession>A0A396ZAY6</accession>
<protein>
    <submittedName>
        <fullName evidence="1">Uncharacterized protein</fullName>
    </submittedName>
</protein>
<sequence length="86" mass="9989">MGFLTRFFTNPAFSMSLDTESKVSPLLLFLLSVFLSDYPSKSEPKENHEVLLFSPLDIVRFFECKREEGFKIKVRNFSKSMIVSSR</sequence>
<comment type="caution">
    <text evidence="1">The sequence shown here is derived from an EMBL/GenBank/DDBJ whole genome shotgun (WGS) entry which is preliminary data.</text>
</comment>
<proteinExistence type="predicted"/>
<evidence type="ECO:0000313" key="2">
    <source>
        <dbReference type="Proteomes" id="UP000265798"/>
    </source>
</evidence>
<dbReference type="EMBL" id="QHCT01000001">
    <property type="protein sequence ID" value="RHX91705.1"/>
    <property type="molecule type" value="Genomic_DNA"/>
</dbReference>